<organism evidence="1">
    <name type="scientific">Niallia circulans</name>
    <name type="common">Bacillus circulans</name>
    <dbReference type="NCBI Taxonomy" id="1397"/>
    <lineage>
        <taxon>Bacteria</taxon>
        <taxon>Bacillati</taxon>
        <taxon>Bacillota</taxon>
        <taxon>Bacilli</taxon>
        <taxon>Bacillales</taxon>
        <taxon>Bacillaceae</taxon>
        <taxon>Niallia</taxon>
    </lineage>
</organism>
<protein>
    <submittedName>
        <fullName evidence="1">Uncharacterized protein</fullName>
    </submittedName>
</protein>
<comment type="caution">
    <text evidence="1">The sequence shown here is derived from an EMBL/GenBank/DDBJ whole genome shotgun (WGS) entry which is preliminary data.</text>
</comment>
<evidence type="ECO:0000313" key="1">
    <source>
        <dbReference type="EMBL" id="MBR8669429.1"/>
    </source>
</evidence>
<proteinExistence type="predicted"/>
<gene>
    <name evidence="1" type="ORF">KD144_07720</name>
</gene>
<dbReference type="RefSeq" id="WP_212118277.1">
    <property type="nucleotide sequence ID" value="NZ_JAGTPX020000007.1"/>
</dbReference>
<dbReference type="AlphaFoldDB" id="A0A941GBA3"/>
<reference evidence="1" key="1">
    <citation type="submission" date="2021-04" db="EMBL/GenBank/DDBJ databases">
        <title>Genomic analysis of electroactive and textile dye degrading Bacillus circulans strain: DC10 isolated from constructed wetland-microbial fuel cells treating textile dye wastewaters.</title>
        <authorList>
            <person name="Patel D.U."/>
            <person name="Desai C.R."/>
        </authorList>
    </citation>
    <scope>NUCLEOTIDE SEQUENCE</scope>
    <source>
        <strain evidence="1">DC10</strain>
    </source>
</reference>
<dbReference type="EMBL" id="JAGTPX010000006">
    <property type="protein sequence ID" value="MBR8669429.1"/>
    <property type="molecule type" value="Genomic_DNA"/>
</dbReference>
<accession>A0A941GBA3</accession>
<name>A0A941GBA3_NIACI</name>
<sequence>MRYEFNPEVKLLLVNHSNEKVKMVYMEDSWPMPKIGMRPPYYCYPSYELNYPII</sequence>